<dbReference type="InterPro" id="IPR020904">
    <property type="entry name" value="Sc_DH/Rdtase_CS"/>
</dbReference>
<name>A0A7W6IKT5_9HYPH</name>
<sequence length="257" mass="26770">MKRGIAQFDLTGRRALVTGSSRGLGFAMATALADAGAELVLNGRDEVALGKAAADLAASGAKVSALAFDVTSPDSVAEAIGHCEEQIGPIDILVNNAGMQIRGPLETYGHENFEAMLSAHVVSTFSVSKAVAQHMLERGTGKIINICSILTNHARPTAAPYGAAKAAIANLTRGMAADWAPRGLNINAIAPGYFKTDLNTTLMADPAFDGWVKQRTPMGRWGEVEELGPAAIFLASDASSFVNGHILYVDGAFTATV</sequence>
<comment type="caution">
    <text evidence="3">The sequence shown here is derived from an EMBL/GenBank/DDBJ whole genome shotgun (WGS) entry which is preliminary data.</text>
</comment>
<dbReference type="AlphaFoldDB" id="A0A7W6IKT5"/>
<dbReference type="GO" id="GO:0008874">
    <property type="term" value="F:gluconate 5-dehydrogenase activity"/>
    <property type="evidence" value="ECO:0007669"/>
    <property type="project" value="UniProtKB-EC"/>
</dbReference>
<evidence type="ECO:0000256" key="2">
    <source>
        <dbReference type="ARBA" id="ARBA00023002"/>
    </source>
</evidence>
<evidence type="ECO:0000313" key="4">
    <source>
        <dbReference type="Proteomes" id="UP000547011"/>
    </source>
</evidence>
<keyword evidence="2 3" id="KW-0560">Oxidoreductase</keyword>
<reference evidence="3 4" key="1">
    <citation type="submission" date="2020-08" db="EMBL/GenBank/DDBJ databases">
        <title>Genomic Encyclopedia of Type Strains, Phase IV (KMG-IV): sequencing the most valuable type-strain genomes for metagenomic binning, comparative biology and taxonomic classification.</title>
        <authorList>
            <person name="Goeker M."/>
        </authorList>
    </citation>
    <scope>NUCLEOTIDE SEQUENCE [LARGE SCALE GENOMIC DNA]</scope>
    <source>
        <strain evidence="3 4">DSM 23447</strain>
    </source>
</reference>
<accession>A0A7W6IKT5</accession>
<dbReference type="PANTHER" id="PTHR43669:SF14">
    <property type="entry name" value="OXIDOREDUCTASE"/>
    <property type="match status" value="1"/>
</dbReference>
<dbReference type="RefSeq" id="WP_183310173.1">
    <property type="nucleotide sequence ID" value="NZ_JACIEW010000002.1"/>
</dbReference>
<proteinExistence type="inferred from homology"/>
<dbReference type="PRINTS" id="PR00080">
    <property type="entry name" value="SDRFAMILY"/>
</dbReference>
<dbReference type="PANTHER" id="PTHR43669">
    <property type="entry name" value="5-KETO-D-GLUCONATE 5-REDUCTASE"/>
    <property type="match status" value="1"/>
</dbReference>
<protein>
    <submittedName>
        <fullName evidence="3">Gluconate 5-dehydrogenase</fullName>
        <ecNumber evidence="3">1.1.1.69</ecNumber>
    </submittedName>
</protein>
<comment type="similarity">
    <text evidence="1">Belongs to the short-chain dehydrogenases/reductases (SDR) family.</text>
</comment>
<dbReference type="EC" id="1.1.1.69" evidence="3"/>
<organism evidence="3 4">
    <name type="scientific">Devosia subaequoris</name>
    <dbReference type="NCBI Taxonomy" id="395930"/>
    <lineage>
        <taxon>Bacteria</taxon>
        <taxon>Pseudomonadati</taxon>
        <taxon>Pseudomonadota</taxon>
        <taxon>Alphaproteobacteria</taxon>
        <taxon>Hyphomicrobiales</taxon>
        <taxon>Devosiaceae</taxon>
        <taxon>Devosia</taxon>
    </lineage>
</organism>
<dbReference type="SUPFAM" id="SSF51735">
    <property type="entry name" value="NAD(P)-binding Rossmann-fold domains"/>
    <property type="match status" value="1"/>
</dbReference>
<evidence type="ECO:0000256" key="1">
    <source>
        <dbReference type="ARBA" id="ARBA00006484"/>
    </source>
</evidence>
<dbReference type="Gene3D" id="3.40.50.720">
    <property type="entry name" value="NAD(P)-binding Rossmann-like Domain"/>
    <property type="match status" value="1"/>
</dbReference>
<keyword evidence="4" id="KW-1185">Reference proteome</keyword>
<dbReference type="PROSITE" id="PS00061">
    <property type="entry name" value="ADH_SHORT"/>
    <property type="match status" value="1"/>
</dbReference>
<evidence type="ECO:0000313" key="3">
    <source>
        <dbReference type="EMBL" id="MBB4051413.1"/>
    </source>
</evidence>
<dbReference type="PRINTS" id="PR00081">
    <property type="entry name" value="GDHRDH"/>
</dbReference>
<dbReference type="Pfam" id="PF13561">
    <property type="entry name" value="adh_short_C2"/>
    <property type="match status" value="1"/>
</dbReference>
<dbReference type="EMBL" id="JACIEW010000002">
    <property type="protein sequence ID" value="MBB4051413.1"/>
    <property type="molecule type" value="Genomic_DNA"/>
</dbReference>
<dbReference type="Proteomes" id="UP000547011">
    <property type="component" value="Unassembled WGS sequence"/>
</dbReference>
<dbReference type="FunFam" id="3.40.50.720:FF:000084">
    <property type="entry name" value="Short-chain dehydrogenase reductase"/>
    <property type="match status" value="1"/>
</dbReference>
<gene>
    <name evidence="3" type="ORF">GGR20_001049</name>
</gene>
<dbReference type="InterPro" id="IPR002347">
    <property type="entry name" value="SDR_fam"/>
</dbReference>
<dbReference type="InterPro" id="IPR036291">
    <property type="entry name" value="NAD(P)-bd_dom_sf"/>
</dbReference>